<protein>
    <submittedName>
        <fullName evidence="1">Uncharacterized protein</fullName>
    </submittedName>
</protein>
<dbReference type="Proteomes" id="UP000054279">
    <property type="component" value="Unassembled WGS sequence"/>
</dbReference>
<name>A0A0C9US88_SPHS4</name>
<keyword evidence="2" id="KW-1185">Reference proteome</keyword>
<organism evidence="1 2">
    <name type="scientific">Sphaerobolus stellatus (strain SS14)</name>
    <dbReference type="NCBI Taxonomy" id="990650"/>
    <lineage>
        <taxon>Eukaryota</taxon>
        <taxon>Fungi</taxon>
        <taxon>Dikarya</taxon>
        <taxon>Basidiomycota</taxon>
        <taxon>Agaricomycotina</taxon>
        <taxon>Agaricomycetes</taxon>
        <taxon>Phallomycetidae</taxon>
        <taxon>Geastrales</taxon>
        <taxon>Sphaerobolaceae</taxon>
        <taxon>Sphaerobolus</taxon>
    </lineage>
</organism>
<dbReference type="AlphaFoldDB" id="A0A0C9US88"/>
<proteinExistence type="predicted"/>
<accession>A0A0C9US88</accession>
<evidence type="ECO:0000313" key="2">
    <source>
        <dbReference type="Proteomes" id="UP000054279"/>
    </source>
</evidence>
<reference evidence="1 2" key="1">
    <citation type="submission" date="2014-06" db="EMBL/GenBank/DDBJ databases">
        <title>Evolutionary Origins and Diversification of the Mycorrhizal Mutualists.</title>
        <authorList>
            <consortium name="DOE Joint Genome Institute"/>
            <consortium name="Mycorrhizal Genomics Consortium"/>
            <person name="Kohler A."/>
            <person name="Kuo A."/>
            <person name="Nagy L.G."/>
            <person name="Floudas D."/>
            <person name="Copeland A."/>
            <person name="Barry K.W."/>
            <person name="Cichocki N."/>
            <person name="Veneault-Fourrey C."/>
            <person name="LaButti K."/>
            <person name="Lindquist E.A."/>
            <person name="Lipzen A."/>
            <person name="Lundell T."/>
            <person name="Morin E."/>
            <person name="Murat C."/>
            <person name="Riley R."/>
            <person name="Ohm R."/>
            <person name="Sun H."/>
            <person name="Tunlid A."/>
            <person name="Henrissat B."/>
            <person name="Grigoriev I.V."/>
            <person name="Hibbett D.S."/>
            <person name="Martin F."/>
        </authorList>
    </citation>
    <scope>NUCLEOTIDE SEQUENCE [LARGE SCALE GENOMIC DNA]</scope>
    <source>
        <strain evidence="1 2">SS14</strain>
    </source>
</reference>
<sequence>MEHILTDCDFSGKDSVFTEQSWSHTGKPWTKPSLGLIVGCSLHMYTNEEGRVDSGLSCLYTIIMSEGAHFIWNTQNEWRIGTQGNLAKLPQPGELCNKWLTVMSKYLGVNLDSRYNRTR</sequence>
<gene>
    <name evidence="1" type="ORF">M422DRAFT_190185</name>
</gene>
<dbReference type="EMBL" id="KN837315">
    <property type="protein sequence ID" value="KIJ28080.1"/>
    <property type="molecule type" value="Genomic_DNA"/>
</dbReference>
<dbReference type="OrthoDB" id="3253907at2759"/>
<dbReference type="HOGENOM" id="CLU_044484_2_0_1"/>
<evidence type="ECO:0000313" key="1">
    <source>
        <dbReference type="EMBL" id="KIJ28080.1"/>
    </source>
</evidence>